<dbReference type="EMBL" id="MHCJ01000003">
    <property type="protein sequence ID" value="OGY18821.1"/>
    <property type="molecule type" value="Genomic_DNA"/>
</dbReference>
<sequence>MSVRRSRYLYSPSSASPFKISRSKIDLYLTCPKCFYLDRRLGISRPSFPTFSLNLAVDVLLKKEFDLLRQTRQPHTLMKQYRINAIPFAHPELEVWRNNFRGKQYHHRGTNLVITGSVDDIWVNPEGELLIVDYKSTSTEKEISLDDEYKQGYKRQLEVYQWIFRQSGFPVSDTGYFVFANAGKNRPSFDGRLEFELSIVSHRGNDTWVEPTVEAIKKCLDSDELPASGKECEYCQYREAVGGELRE</sequence>
<accession>A0A1G1VTT2</accession>
<dbReference type="Pfam" id="PF12705">
    <property type="entry name" value="PDDEXK_1"/>
    <property type="match status" value="1"/>
</dbReference>
<feature type="domain" description="PD-(D/E)XK endonuclease-like" evidence="1">
    <location>
        <begin position="96"/>
        <end position="239"/>
    </location>
</feature>
<proteinExistence type="predicted"/>
<dbReference type="AlphaFoldDB" id="A0A1G1VTT2"/>
<evidence type="ECO:0000259" key="1">
    <source>
        <dbReference type="Pfam" id="PF12705"/>
    </source>
</evidence>
<dbReference type="InterPro" id="IPR011604">
    <property type="entry name" value="PDDEXK-like_dom_sf"/>
</dbReference>
<reference evidence="2 3" key="1">
    <citation type="journal article" date="2016" name="Nat. Commun.">
        <title>Thousands of microbial genomes shed light on interconnected biogeochemical processes in an aquifer system.</title>
        <authorList>
            <person name="Anantharaman K."/>
            <person name="Brown C.T."/>
            <person name="Hug L.A."/>
            <person name="Sharon I."/>
            <person name="Castelle C.J."/>
            <person name="Probst A.J."/>
            <person name="Thomas B.C."/>
            <person name="Singh A."/>
            <person name="Wilkins M.J."/>
            <person name="Karaoz U."/>
            <person name="Brodie E.L."/>
            <person name="Williams K.H."/>
            <person name="Hubbard S.S."/>
            <person name="Banfield J.F."/>
        </authorList>
    </citation>
    <scope>NUCLEOTIDE SEQUENCE [LARGE SCALE GENOMIC DNA]</scope>
</reference>
<dbReference type="InterPro" id="IPR038726">
    <property type="entry name" value="PDDEXK_AddAB-type"/>
</dbReference>
<evidence type="ECO:0000313" key="2">
    <source>
        <dbReference type="EMBL" id="OGY18821.1"/>
    </source>
</evidence>
<gene>
    <name evidence="2" type="ORF">A2786_05000</name>
</gene>
<name>A0A1G1VTT2_9BACT</name>
<dbReference type="Gene3D" id="3.90.320.10">
    <property type="match status" value="1"/>
</dbReference>
<organism evidence="2 3">
    <name type="scientific">Candidatus Chisholmbacteria bacterium RIFCSPHIGHO2_01_FULL_52_32</name>
    <dbReference type="NCBI Taxonomy" id="1797591"/>
    <lineage>
        <taxon>Bacteria</taxon>
        <taxon>Candidatus Chisholmiibacteriota</taxon>
    </lineage>
</organism>
<evidence type="ECO:0000313" key="3">
    <source>
        <dbReference type="Proteomes" id="UP000179233"/>
    </source>
</evidence>
<protein>
    <recommendedName>
        <fullName evidence="1">PD-(D/E)XK endonuclease-like domain-containing protein</fullName>
    </recommendedName>
</protein>
<comment type="caution">
    <text evidence="2">The sequence shown here is derived from an EMBL/GenBank/DDBJ whole genome shotgun (WGS) entry which is preliminary data.</text>
</comment>
<dbReference type="Proteomes" id="UP000179233">
    <property type="component" value="Unassembled WGS sequence"/>
</dbReference>